<name>A0A7W7ZIB0_9BACT</name>
<keyword evidence="1" id="KW-0472">Membrane</keyword>
<keyword evidence="3" id="KW-1185">Reference proteome</keyword>
<protein>
    <submittedName>
        <fullName evidence="2">Uncharacterized protein</fullName>
    </submittedName>
</protein>
<organism evidence="2 3">
    <name type="scientific">Granulicella aggregans</name>
    <dbReference type="NCBI Taxonomy" id="474949"/>
    <lineage>
        <taxon>Bacteria</taxon>
        <taxon>Pseudomonadati</taxon>
        <taxon>Acidobacteriota</taxon>
        <taxon>Terriglobia</taxon>
        <taxon>Terriglobales</taxon>
        <taxon>Acidobacteriaceae</taxon>
        <taxon>Granulicella</taxon>
    </lineage>
</organism>
<evidence type="ECO:0000313" key="2">
    <source>
        <dbReference type="EMBL" id="MBB5060268.1"/>
    </source>
</evidence>
<sequence>MTFGMRGKMSAWFRIVYVLCLAAGTYTHASILVRHGWRWDYGGKPISTVLFWSALTLLDPLVAVLLFVRPRIGFTSLMLLMLSDVIHNTWVIHVYGGIVWMVADQWLFLIFVFATARTFWKGAQKQTQPRTP</sequence>
<keyword evidence="1" id="KW-0812">Transmembrane</keyword>
<feature type="transmembrane region" description="Helical" evidence="1">
    <location>
        <begin position="45"/>
        <end position="67"/>
    </location>
</feature>
<accession>A0A7W7ZIB0</accession>
<evidence type="ECO:0000256" key="1">
    <source>
        <dbReference type="SAM" id="Phobius"/>
    </source>
</evidence>
<dbReference type="EMBL" id="JACHIP010000011">
    <property type="protein sequence ID" value="MBB5060268.1"/>
    <property type="molecule type" value="Genomic_DNA"/>
</dbReference>
<reference evidence="2 3" key="1">
    <citation type="submission" date="2020-08" db="EMBL/GenBank/DDBJ databases">
        <title>Genomic Encyclopedia of Type Strains, Phase IV (KMG-V): Genome sequencing to study the core and pangenomes of soil and plant-associated prokaryotes.</title>
        <authorList>
            <person name="Whitman W."/>
        </authorList>
    </citation>
    <scope>NUCLEOTIDE SEQUENCE [LARGE SCALE GENOMIC DNA]</scope>
    <source>
        <strain evidence="2 3">M8UP14</strain>
    </source>
</reference>
<keyword evidence="1" id="KW-1133">Transmembrane helix</keyword>
<evidence type="ECO:0000313" key="3">
    <source>
        <dbReference type="Proteomes" id="UP000540989"/>
    </source>
</evidence>
<comment type="caution">
    <text evidence="2">The sequence shown here is derived from an EMBL/GenBank/DDBJ whole genome shotgun (WGS) entry which is preliminary data.</text>
</comment>
<feature type="transmembrane region" description="Helical" evidence="1">
    <location>
        <begin position="98"/>
        <end position="120"/>
    </location>
</feature>
<gene>
    <name evidence="2" type="ORF">HDF16_005004</name>
</gene>
<dbReference type="Proteomes" id="UP000540989">
    <property type="component" value="Unassembled WGS sequence"/>
</dbReference>
<dbReference type="AlphaFoldDB" id="A0A7W7ZIB0"/>
<proteinExistence type="predicted"/>